<feature type="compositionally biased region" description="Gly residues" evidence="1">
    <location>
        <begin position="71"/>
        <end position="80"/>
    </location>
</feature>
<organism evidence="2 3">
    <name type="scientific">Pleodorina starrii</name>
    <dbReference type="NCBI Taxonomy" id="330485"/>
    <lineage>
        <taxon>Eukaryota</taxon>
        <taxon>Viridiplantae</taxon>
        <taxon>Chlorophyta</taxon>
        <taxon>core chlorophytes</taxon>
        <taxon>Chlorophyceae</taxon>
        <taxon>CS clade</taxon>
        <taxon>Chlamydomonadales</taxon>
        <taxon>Volvocaceae</taxon>
        <taxon>Pleodorina</taxon>
    </lineage>
</organism>
<protein>
    <submittedName>
        <fullName evidence="2">Uncharacterized protein</fullName>
    </submittedName>
</protein>
<comment type="caution">
    <text evidence="2">The sequence shown here is derived from an EMBL/GenBank/DDBJ whole genome shotgun (WGS) entry which is preliminary data.</text>
</comment>
<feature type="compositionally biased region" description="Low complexity" evidence="1">
    <location>
        <begin position="58"/>
        <end position="70"/>
    </location>
</feature>
<dbReference type="Proteomes" id="UP001165080">
    <property type="component" value="Unassembled WGS sequence"/>
</dbReference>
<dbReference type="EMBL" id="BRXU01000006">
    <property type="protein sequence ID" value="GLC52358.1"/>
    <property type="molecule type" value="Genomic_DNA"/>
</dbReference>
<proteinExistence type="predicted"/>
<accession>A0A9W6BIE0</accession>
<evidence type="ECO:0000313" key="3">
    <source>
        <dbReference type="Proteomes" id="UP001165080"/>
    </source>
</evidence>
<keyword evidence="3" id="KW-1185">Reference proteome</keyword>
<name>A0A9W6BIE0_9CHLO</name>
<dbReference type="AlphaFoldDB" id="A0A9W6BIE0"/>
<feature type="region of interest" description="Disordered" evidence="1">
    <location>
        <begin position="49"/>
        <end position="82"/>
    </location>
</feature>
<dbReference type="SUPFAM" id="SSF81901">
    <property type="entry name" value="HCP-like"/>
    <property type="match status" value="1"/>
</dbReference>
<gene>
    <name evidence="2" type="primary">PLESTBF000303</name>
    <name evidence="2" type="ORF">PLESTB_000620600</name>
</gene>
<evidence type="ECO:0000313" key="2">
    <source>
        <dbReference type="EMBL" id="GLC52358.1"/>
    </source>
</evidence>
<reference evidence="2 3" key="1">
    <citation type="journal article" date="2023" name="Commun. Biol.">
        <title>Reorganization of the ancestral sex-determining regions during the evolution of trioecy in Pleodorina starrii.</title>
        <authorList>
            <person name="Takahashi K."/>
            <person name="Suzuki S."/>
            <person name="Kawai-Toyooka H."/>
            <person name="Yamamoto K."/>
            <person name="Hamaji T."/>
            <person name="Ootsuki R."/>
            <person name="Yamaguchi H."/>
            <person name="Kawachi M."/>
            <person name="Higashiyama T."/>
            <person name="Nozaki H."/>
        </authorList>
    </citation>
    <scope>NUCLEOTIDE SEQUENCE [LARGE SCALE GENOMIC DNA]</scope>
    <source>
        <strain evidence="2 3">NIES-4479</strain>
    </source>
</reference>
<dbReference type="PANTHER" id="PTHR36792">
    <property type="entry name" value="EXPRESSED PROTEIN"/>
    <property type="match status" value="1"/>
</dbReference>
<evidence type="ECO:0000256" key="1">
    <source>
        <dbReference type="SAM" id="MobiDB-lite"/>
    </source>
</evidence>
<sequence>MSSFNRTRGALLCNENLHHSHTAPCDTLAARGGAHDCCDAAAAAPAGGAAGLSGGGSSSSTIPGSSSNNNNGGGAGGGASKGRVGTPLRLAVEECQAEWFVEEMEEARSGNPVSMALVGQMLIQGYGCERELAAGREWVARALHTAEGKSDYAHLMAGWRYLYDNAEKQPVVSRGPPPAPPPPQR</sequence>
<dbReference type="PANTHER" id="PTHR36792:SF5">
    <property type="entry name" value="SEL1 REPEAT PROTEIN"/>
    <property type="match status" value="1"/>
</dbReference>